<accession>A0A0M7BAT2</accession>
<dbReference type="AlphaFoldDB" id="A0A0M7BAT2"/>
<proteinExistence type="predicted"/>
<protein>
    <submittedName>
        <fullName evidence="1">Uncharacterized protein</fullName>
    </submittedName>
</protein>
<evidence type="ECO:0000313" key="1">
    <source>
        <dbReference type="EMBL" id="CUH39897.1"/>
    </source>
</evidence>
<dbReference type="Proteomes" id="UP000049455">
    <property type="component" value="Unassembled WGS sequence"/>
</dbReference>
<gene>
    <name evidence="1" type="ORF">JSE7799_02625</name>
</gene>
<dbReference type="EMBL" id="CYPR01000173">
    <property type="protein sequence ID" value="CUH39897.1"/>
    <property type="molecule type" value="Genomic_DNA"/>
</dbReference>
<name>A0A0M7BAT2_9RHOB</name>
<keyword evidence="2" id="KW-1185">Reference proteome</keyword>
<reference evidence="1 2" key="1">
    <citation type="submission" date="2015-09" db="EMBL/GenBank/DDBJ databases">
        <authorList>
            <person name="Jackson K.R."/>
            <person name="Lunt B.L."/>
            <person name="Fisher J.N.B."/>
            <person name="Gardner A.V."/>
            <person name="Bailey M.E."/>
            <person name="Deus L.M."/>
            <person name="Earl A.S."/>
            <person name="Gibby P.D."/>
            <person name="Hartmann K.A."/>
            <person name="Liu J.E."/>
            <person name="Manci A.M."/>
            <person name="Nielsen D.A."/>
            <person name="Solomon M.B."/>
            <person name="Breakwell D.P."/>
            <person name="Burnett S.H."/>
            <person name="Grose J.H."/>
        </authorList>
    </citation>
    <scope>NUCLEOTIDE SEQUENCE [LARGE SCALE GENOMIC DNA]</scope>
    <source>
        <strain evidence="1 2">CECT 7799</strain>
    </source>
</reference>
<organism evidence="1 2">
    <name type="scientific">Jannaschia seosinensis</name>
    <dbReference type="NCBI Taxonomy" id="313367"/>
    <lineage>
        <taxon>Bacteria</taxon>
        <taxon>Pseudomonadati</taxon>
        <taxon>Pseudomonadota</taxon>
        <taxon>Alphaproteobacteria</taxon>
        <taxon>Rhodobacterales</taxon>
        <taxon>Roseobacteraceae</taxon>
        <taxon>Jannaschia</taxon>
    </lineage>
</organism>
<sequence>MVPRRSAPAQLSEVLARLVTELPEFAGNIVYAGATLPSPEDLPATADLIAAHQSELARASASRWITPGHRRWRATRRRGCPGV</sequence>
<evidence type="ECO:0000313" key="2">
    <source>
        <dbReference type="Proteomes" id="UP000049455"/>
    </source>
</evidence>